<sequence>MAEQIDDGGSAFPLAATEHTVDHHGMSLRDWFAGQALAGIGVWIPPADYGPFDWADRTEVTALKARWAYAQADAMLAVRAALSQAEGGQHE</sequence>
<gene>
    <name evidence="1" type="ORF">QO014_002399</name>
</gene>
<comment type="caution">
    <text evidence="1">The sequence shown here is derived from an EMBL/GenBank/DDBJ whole genome shotgun (WGS) entry which is preliminary data.</text>
</comment>
<evidence type="ECO:0000313" key="2">
    <source>
        <dbReference type="Proteomes" id="UP001241603"/>
    </source>
</evidence>
<proteinExistence type="predicted"/>
<dbReference type="RefSeq" id="WP_266348929.1">
    <property type="nucleotide sequence ID" value="NZ_JAPKNG010000003.1"/>
</dbReference>
<accession>A0ABU0H6R3</accession>
<dbReference type="EMBL" id="JAUSVO010000003">
    <property type="protein sequence ID" value="MDQ0438007.1"/>
    <property type="molecule type" value="Genomic_DNA"/>
</dbReference>
<protein>
    <submittedName>
        <fullName evidence="1">Uncharacterized protein</fullName>
    </submittedName>
</protein>
<name>A0ABU0H6R3_9HYPH</name>
<keyword evidence="2" id="KW-1185">Reference proteome</keyword>
<reference evidence="1 2" key="1">
    <citation type="submission" date="2023-07" db="EMBL/GenBank/DDBJ databases">
        <title>Genomic Encyclopedia of Type Strains, Phase IV (KMG-IV): sequencing the most valuable type-strain genomes for metagenomic binning, comparative biology and taxonomic classification.</title>
        <authorList>
            <person name="Goeker M."/>
        </authorList>
    </citation>
    <scope>NUCLEOTIDE SEQUENCE [LARGE SCALE GENOMIC DNA]</scope>
    <source>
        <strain evidence="1 2">B6-8</strain>
    </source>
</reference>
<dbReference type="Proteomes" id="UP001241603">
    <property type="component" value="Unassembled WGS sequence"/>
</dbReference>
<organism evidence="1 2">
    <name type="scientific">Kaistia dalseonensis</name>
    <dbReference type="NCBI Taxonomy" id="410840"/>
    <lineage>
        <taxon>Bacteria</taxon>
        <taxon>Pseudomonadati</taxon>
        <taxon>Pseudomonadota</taxon>
        <taxon>Alphaproteobacteria</taxon>
        <taxon>Hyphomicrobiales</taxon>
        <taxon>Kaistiaceae</taxon>
        <taxon>Kaistia</taxon>
    </lineage>
</organism>
<evidence type="ECO:0000313" key="1">
    <source>
        <dbReference type="EMBL" id="MDQ0438007.1"/>
    </source>
</evidence>